<gene>
    <name evidence="2" type="ORF">HAHE_31150</name>
</gene>
<feature type="region of interest" description="Disordered" evidence="1">
    <location>
        <begin position="168"/>
        <end position="187"/>
    </location>
</feature>
<reference evidence="2 3" key="1">
    <citation type="submission" date="2021-06" db="EMBL/GenBank/DDBJ databases">
        <title>Complete genome of Haloferula helveola possessing various polysaccharide degrading enzymes.</title>
        <authorList>
            <person name="Takami H."/>
            <person name="Huang C."/>
            <person name="Hamasaki K."/>
        </authorList>
    </citation>
    <scope>NUCLEOTIDE SEQUENCE [LARGE SCALE GENOMIC DNA]</scope>
    <source>
        <strain evidence="2 3">CN-1</strain>
    </source>
</reference>
<dbReference type="Proteomes" id="UP001374893">
    <property type="component" value="Chromosome"/>
</dbReference>
<evidence type="ECO:0000313" key="2">
    <source>
        <dbReference type="EMBL" id="BCX49207.1"/>
    </source>
</evidence>
<accession>A0ABN6H9C6</accession>
<protein>
    <recommendedName>
        <fullName evidence="4">Prepilin-type N-terminal cleavage/methylation domain-containing protein</fullName>
    </recommendedName>
</protein>
<dbReference type="Pfam" id="PF07963">
    <property type="entry name" value="N_methyl"/>
    <property type="match status" value="1"/>
</dbReference>
<evidence type="ECO:0000313" key="3">
    <source>
        <dbReference type="Proteomes" id="UP001374893"/>
    </source>
</evidence>
<evidence type="ECO:0008006" key="4">
    <source>
        <dbReference type="Google" id="ProtNLM"/>
    </source>
</evidence>
<name>A0ABN6H9C6_9BACT</name>
<evidence type="ECO:0000256" key="1">
    <source>
        <dbReference type="SAM" id="MobiDB-lite"/>
    </source>
</evidence>
<dbReference type="RefSeq" id="WP_338685701.1">
    <property type="nucleotide sequence ID" value="NZ_AP024702.1"/>
</dbReference>
<dbReference type="EMBL" id="AP024702">
    <property type="protein sequence ID" value="BCX49207.1"/>
    <property type="molecule type" value="Genomic_DNA"/>
</dbReference>
<keyword evidence="3" id="KW-1185">Reference proteome</keyword>
<sequence length="236" mass="25887">MRIPQLKNRGGFTLMETVIAIGVLALLLTAFLAVFAPAAQGIRKAISVQEADRLAYALERELVTLRSDDTDDFDTGFEKAYQWIEESADSSKALLIYQYRGNPGSIRSDGTMEPYKGDGVAGQDFIVQPVVRRRDSAELQEDLKALEGRVFTARLTQLVFDGGELRKGTAGTISDPTPGDGDTASGAGADGYPEAYIAFAAEFFSVPNSSYTYIRDRLDLDQLENPIFTRNLAVRR</sequence>
<dbReference type="InterPro" id="IPR012902">
    <property type="entry name" value="N_methyl_site"/>
</dbReference>
<organism evidence="2 3">
    <name type="scientific">Haloferula helveola</name>
    <dbReference type="NCBI Taxonomy" id="490095"/>
    <lineage>
        <taxon>Bacteria</taxon>
        <taxon>Pseudomonadati</taxon>
        <taxon>Verrucomicrobiota</taxon>
        <taxon>Verrucomicrobiia</taxon>
        <taxon>Verrucomicrobiales</taxon>
        <taxon>Verrucomicrobiaceae</taxon>
        <taxon>Haloferula</taxon>
    </lineage>
</organism>
<proteinExistence type="predicted"/>